<reference evidence="1" key="1">
    <citation type="submission" date="2021-01" db="EMBL/GenBank/DDBJ databases">
        <authorList>
            <consortium name="Genoscope - CEA"/>
            <person name="William W."/>
        </authorList>
    </citation>
    <scope>NUCLEOTIDE SEQUENCE</scope>
</reference>
<name>A0A8S1W9W5_PAROT</name>
<sequence length="46" mass="5300">MEQSLLETIAKCLDFADLNAIDTLKLNTTLEKQDGLKHLEKQLEKR</sequence>
<gene>
    <name evidence="1" type="ORF">POCTA_138.1.T0870077</name>
</gene>
<evidence type="ECO:0000313" key="2">
    <source>
        <dbReference type="Proteomes" id="UP000683925"/>
    </source>
</evidence>
<organism evidence="1 2">
    <name type="scientific">Paramecium octaurelia</name>
    <dbReference type="NCBI Taxonomy" id="43137"/>
    <lineage>
        <taxon>Eukaryota</taxon>
        <taxon>Sar</taxon>
        <taxon>Alveolata</taxon>
        <taxon>Ciliophora</taxon>
        <taxon>Intramacronucleata</taxon>
        <taxon>Oligohymenophorea</taxon>
        <taxon>Peniculida</taxon>
        <taxon>Parameciidae</taxon>
        <taxon>Paramecium</taxon>
    </lineage>
</organism>
<dbReference type="Proteomes" id="UP000683925">
    <property type="component" value="Unassembled WGS sequence"/>
</dbReference>
<comment type="caution">
    <text evidence="1">The sequence shown here is derived from an EMBL/GenBank/DDBJ whole genome shotgun (WGS) entry which is preliminary data.</text>
</comment>
<dbReference type="EMBL" id="CAJJDP010000086">
    <property type="protein sequence ID" value="CAD8186060.1"/>
    <property type="molecule type" value="Genomic_DNA"/>
</dbReference>
<accession>A0A8S1W9W5</accession>
<protein>
    <submittedName>
        <fullName evidence="1">Uncharacterized protein</fullName>
    </submittedName>
</protein>
<evidence type="ECO:0000313" key="1">
    <source>
        <dbReference type="EMBL" id="CAD8186060.1"/>
    </source>
</evidence>
<keyword evidence="2" id="KW-1185">Reference proteome</keyword>
<dbReference type="AlphaFoldDB" id="A0A8S1W9W5"/>
<proteinExistence type="predicted"/>